<evidence type="ECO:0000313" key="8">
    <source>
        <dbReference type="EMBL" id="NXE58225.1"/>
    </source>
</evidence>
<dbReference type="GO" id="GO:0035613">
    <property type="term" value="F:RNA stem-loop binding"/>
    <property type="evidence" value="ECO:0007669"/>
    <property type="project" value="TreeGrafter"/>
</dbReference>
<comment type="caution">
    <text evidence="8">The sequence shown here is derived from an EMBL/GenBank/DDBJ whole genome shotgun (WGS) entry which is preliminary data.</text>
</comment>
<keyword evidence="5" id="KW-0378">Hydrolase</keyword>
<dbReference type="GO" id="GO:0016787">
    <property type="term" value="F:hydrolase activity"/>
    <property type="evidence" value="ECO:0007669"/>
    <property type="project" value="UniProtKB-KW"/>
</dbReference>
<keyword evidence="4" id="KW-0255">Endonuclease</keyword>
<protein>
    <submittedName>
        <fullName evidence="8">POK18 protein</fullName>
    </submittedName>
</protein>
<feature type="domain" description="Reverse transcriptase thumb" evidence="7">
    <location>
        <begin position="15"/>
        <end position="62"/>
    </location>
</feature>
<dbReference type="SUPFAM" id="SSF56672">
    <property type="entry name" value="DNA/RNA polymerases"/>
    <property type="match status" value="1"/>
</dbReference>
<keyword evidence="3" id="KW-0540">Nuclease</keyword>
<dbReference type="Proteomes" id="UP000524187">
    <property type="component" value="Unassembled WGS sequence"/>
</dbReference>
<evidence type="ECO:0000313" key="9">
    <source>
        <dbReference type="Proteomes" id="UP000524187"/>
    </source>
</evidence>
<dbReference type="Pfam" id="PF06817">
    <property type="entry name" value="RVT_thumb"/>
    <property type="match status" value="1"/>
</dbReference>
<keyword evidence="9" id="KW-1185">Reference proteome</keyword>
<feature type="non-terminal residue" evidence="8">
    <location>
        <position position="1"/>
    </location>
</feature>
<dbReference type="GO" id="GO:0003964">
    <property type="term" value="F:RNA-directed DNA polymerase activity"/>
    <property type="evidence" value="ECO:0007669"/>
    <property type="project" value="UniProtKB-KW"/>
</dbReference>
<dbReference type="AlphaFoldDB" id="A0A7K8NYW6"/>
<evidence type="ECO:0000256" key="4">
    <source>
        <dbReference type="ARBA" id="ARBA00022759"/>
    </source>
</evidence>
<name>A0A7K8NYW6_CASCA</name>
<evidence type="ECO:0000256" key="1">
    <source>
        <dbReference type="ARBA" id="ARBA00022679"/>
    </source>
</evidence>
<evidence type="ECO:0000256" key="2">
    <source>
        <dbReference type="ARBA" id="ARBA00022695"/>
    </source>
</evidence>
<dbReference type="GO" id="GO:0004519">
    <property type="term" value="F:endonuclease activity"/>
    <property type="evidence" value="ECO:0007669"/>
    <property type="project" value="UniProtKB-KW"/>
</dbReference>
<accession>A0A7K8NYW6</accession>
<dbReference type="InterPro" id="IPR010661">
    <property type="entry name" value="RVT_thumb"/>
</dbReference>
<keyword evidence="6" id="KW-0695">RNA-directed DNA polymerase</keyword>
<keyword evidence="1" id="KW-0808">Transferase</keyword>
<evidence type="ECO:0000256" key="6">
    <source>
        <dbReference type="ARBA" id="ARBA00022918"/>
    </source>
</evidence>
<dbReference type="PANTHER" id="PTHR41694">
    <property type="entry name" value="ENDOGENOUS RETROVIRUS GROUP K MEMBER POL PROTEIN"/>
    <property type="match status" value="1"/>
</dbReference>
<evidence type="ECO:0000256" key="5">
    <source>
        <dbReference type="ARBA" id="ARBA00022801"/>
    </source>
</evidence>
<dbReference type="InterPro" id="IPR043502">
    <property type="entry name" value="DNA/RNA_pol_sf"/>
</dbReference>
<evidence type="ECO:0000256" key="3">
    <source>
        <dbReference type="ARBA" id="ARBA00022722"/>
    </source>
</evidence>
<dbReference type="Gene3D" id="3.30.70.270">
    <property type="match status" value="1"/>
</dbReference>
<gene>
    <name evidence="8" type="primary">Ervk18_2</name>
    <name evidence="8" type="ORF">CASCAS_R14943</name>
</gene>
<dbReference type="InterPro" id="IPR043128">
    <property type="entry name" value="Rev_trsase/Diguanyl_cyclase"/>
</dbReference>
<proteinExistence type="predicted"/>
<feature type="non-terminal residue" evidence="8">
    <location>
        <position position="66"/>
    </location>
</feature>
<evidence type="ECO:0000259" key="7">
    <source>
        <dbReference type="Pfam" id="PF06817"/>
    </source>
</evidence>
<keyword evidence="2" id="KW-0548">Nucleotidyltransferase</keyword>
<dbReference type="EMBL" id="VWPT01001357">
    <property type="protein sequence ID" value="NXE58225.1"/>
    <property type="molecule type" value="Genomic_DNA"/>
</dbReference>
<organism evidence="8 9">
    <name type="scientific">Casuarius casuarius</name>
    <name type="common">Southern cassowary</name>
    <name type="synonym">Struthio casuarius</name>
    <dbReference type="NCBI Taxonomy" id="8787"/>
    <lineage>
        <taxon>Eukaryota</taxon>
        <taxon>Metazoa</taxon>
        <taxon>Chordata</taxon>
        <taxon>Craniata</taxon>
        <taxon>Vertebrata</taxon>
        <taxon>Euteleostomi</taxon>
        <taxon>Archelosauria</taxon>
        <taxon>Archosauria</taxon>
        <taxon>Dinosauria</taxon>
        <taxon>Saurischia</taxon>
        <taxon>Theropoda</taxon>
        <taxon>Coelurosauria</taxon>
        <taxon>Aves</taxon>
        <taxon>Palaeognathae</taxon>
        <taxon>Casuariiformes</taxon>
        <taxon>Casuariidae</taxon>
        <taxon>Casuarius</taxon>
    </lineage>
</organism>
<sequence length="66" mass="7668">VDYLGTTILPRAVVPQPIRLNKEIRTLHDVQQLVGALQWLRGLIGIPKEWMEPLFELLKGRKPWEP</sequence>
<dbReference type="PANTHER" id="PTHR41694:SF3">
    <property type="entry name" value="RNA-DIRECTED DNA POLYMERASE-RELATED"/>
    <property type="match status" value="1"/>
</dbReference>
<reference evidence="8 9" key="1">
    <citation type="submission" date="2019-09" db="EMBL/GenBank/DDBJ databases">
        <title>Bird 10,000 Genomes (B10K) Project - Family phase.</title>
        <authorList>
            <person name="Zhang G."/>
        </authorList>
    </citation>
    <scope>NUCLEOTIDE SEQUENCE [LARGE SCALE GENOMIC DNA]</scope>
    <source>
        <strain evidence="8">B10K-LSUMZ-50683</strain>
        <tissue evidence="8">Muscle</tissue>
    </source>
</reference>